<evidence type="ECO:0000313" key="4">
    <source>
        <dbReference type="EMBL" id="EEF63214.1"/>
    </source>
</evidence>
<dbReference type="Pfam" id="PF04972">
    <property type="entry name" value="BON"/>
    <property type="match status" value="1"/>
</dbReference>
<dbReference type="Gene3D" id="3.30.1340.30">
    <property type="match status" value="1"/>
</dbReference>
<feature type="signal peptide" evidence="2">
    <location>
        <begin position="1"/>
        <end position="27"/>
    </location>
</feature>
<dbReference type="STRING" id="320771.Cflav_PD5849"/>
<dbReference type="InterPro" id="IPR027275">
    <property type="entry name" value="PRC-brl_dom"/>
</dbReference>
<feature type="domain" description="BON" evidence="3">
    <location>
        <begin position="352"/>
        <end position="422"/>
    </location>
</feature>
<organism evidence="4 5">
    <name type="scientific">Pedosphaera parvula (strain Ellin514)</name>
    <dbReference type="NCBI Taxonomy" id="320771"/>
    <lineage>
        <taxon>Bacteria</taxon>
        <taxon>Pseudomonadati</taxon>
        <taxon>Verrucomicrobiota</taxon>
        <taxon>Pedosphaerae</taxon>
        <taxon>Pedosphaerales</taxon>
        <taxon>Pedosphaeraceae</taxon>
        <taxon>Pedosphaera</taxon>
    </lineage>
</organism>
<dbReference type="PROSITE" id="PS50914">
    <property type="entry name" value="BON"/>
    <property type="match status" value="1"/>
</dbReference>
<keyword evidence="2" id="KW-0732">Signal</keyword>
<feature type="compositionally biased region" description="Polar residues" evidence="1">
    <location>
        <begin position="343"/>
        <end position="353"/>
    </location>
</feature>
<evidence type="ECO:0000256" key="2">
    <source>
        <dbReference type="SAM" id="SignalP"/>
    </source>
</evidence>
<feature type="region of interest" description="Disordered" evidence="1">
    <location>
        <begin position="323"/>
        <end position="353"/>
    </location>
</feature>
<comment type="caution">
    <text evidence="4">The sequence shown here is derived from an EMBL/GenBank/DDBJ whole genome shotgun (WGS) entry which is preliminary data.</text>
</comment>
<feature type="compositionally biased region" description="Polar residues" evidence="1">
    <location>
        <begin position="42"/>
        <end position="57"/>
    </location>
</feature>
<dbReference type="SUPFAM" id="SSF50346">
    <property type="entry name" value="PRC-barrel domain"/>
    <property type="match status" value="2"/>
</dbReference>
<dbReference type="InterPro" id="IPR011033">
    <property type="entry name" value="PRC_barrel-like_sf"/>
</dbReference>
<dbReference type="Gene3D" id="2.30.30.240">
    <property type="entry name" value="PRC-barrel domain"/>
    <property type="match status" value="2"/>
</dbReference>
<accession>B9X9P3</accession>
<proteinExistence type="predicted"/>
<evidence type="ECO:0000313" key="5">
    <source>
        <dbReference type="Proteomes" id="UP000003688"/>
    </source>
</evidence>
<keyword evidence="5" id="KW-1185">Reference proteome</keyword>
<dbReference type="PANTHER" id="PTHR36505:SF1">
    <property type="entry name" value="BLR1072 PROTEIN"/>
    <property type="match status" value="1"/>
</dbReference>
<evidence type="ECO:0000256" key="1">
    <source>
        <dbReference type="SAM" id="MobiDB-lite"/>
    </source>
</evidence>
<evidence type="ECO:0000259" key="3">
    <source>
        <dbReference type="PROSITE" id="PS50914"/>
    </source>
</evidence>
<dbReference type="InterPro" id="IPR007055">
    <property type="entry name" value="BON_dom"/>
</dbReference>
<feature type="chain" id="PRO_5002894226" evidence="2">
    <location>
        <begin position="28"/>
        <end position="423"/>
    </location>
</feature>
<protein>
    <submittedName>
        <fullName evidence="4">PRC-barrel domain protein</fullName>
    </submittedName>
</protein>
<feature type="region of interest" description="Disordered" evidence="1">
    <location>
        <begin position="185"/>
        <end position="206"/>
    </location>
</feature>
<sequence length="423" mass="45162" precursor="true">MKHYLLRCALLAFGTLSPGVGSIQVFAQTPDAPNQSSSQSSGLAGQQVTTNVLSSSHTSREMTSDLGITAKSLMGKNVETKNGDRIGSIKDLVVDTRSGRLDYVIISSGGVARIGGHEKAVPPSAVSAATSKKDTLSLDITQDRWNTAPRFDKAQLANLGDASHMKQMYQYYQKQAPALVNQPPAVPALPPTGRATGSGETSRPGGSVQLASDLVGKQIVNREGQEFGKISDLLVDVNGSKEIFAIVKPGSMIKDANQQARKQMYAIPVDSLNVNSGTRDKFMTDITFDRFQQARPFDDVSWPEAGAATGSAAVFIYQPHSDGGAAADNTARNERDRQPGAVTPTSQSESKADLQITQNIRRSVMKDDGLSMTAKNVKIITANGRVILRGPVHSAQEKQQVFQLAEQAAGAGNVENDLEVSHR</sequence>
<name>B9X9P3_PEDPL</name>
<dbReference type="EMBL" id="ABOX02000001">
    <property type="protein sequence ID" value="EEF63214.1"/>
    <property type="molecule type" value="Genomic_DNA"/>
</dbReference>
<dbReference type="OrthoDB" id="286778at2"/>
<dbReference type="Pfam" id="PF05239">
    <property type="entry name" value="PRC"/>
    <property type="match status" value="2"/>
</dbReference>
<dbReference type="Proteomes" id="UP000003688">
    <property type="component" value="Unassembled WGS sequence"/>
</dbReference>
<dbReference type="AlphaFoldDB" id="B9X9P3"/>
<dbReference type="RefSeq" id="WP_007412521.1">
    <property type="nucleotide sequence ID" value="NZ_ABOX02000001.1"/>
</dbReference>
<dbReference type="PANTHER" id="PTHR36505">
    <property type="entry name" value="BLR1072 PROTEIN"/>
    <property type="match status" value="1"/>
</dbReference>
<feature type="region of interest" description="Disordered" evidence="1">
    <location>
        <begin position="30"/>
        <end position="61"/>
    </location>
</feature>
<reference evidence="4 5" key="1">
    <citation type="journal article" date="2011" name="J. Bacteriol.">
        <title>Genome sequence of 'Pedosphaera parvula' Ellin514, an aerobic Verrucomicrobial isolate from pasture soil.</title>
        <authorList>
            <person name="Kant R."/>
            <person name="van Passel M.W."/>
            <person name="Sangwan P."/>
            <person name="Palva A."/>
            <person name="Lucas S."/>
            <person name="Copeland A."/>
            <person name="Lapidus A."/>
            <person name="Glavina Del Rio T."/>
            <person name="Dalin E."/>
            <person name="Tice H."/>
            <person name="Bruce D."/>
            <person name="Goodwin L."/>
            <person name="Pitluck S."/>
            <person name="Chertkov O."/>
            <person name="Larimer F.W."/>
            <person name="Land M.L."/>
            <person name="Hauser L."/>
            <person name="Brettin T.S."/>
            <person name="Detter J.C."/>
            <person name="Han S."/>
            <person name="de Vos W.M."/>
            <person name="Janssen P.H."/>
            <person name="Smidt H."/>
        </authorList>
    </citation>
    <scope>NUCLEOTIDE SEQUENCE [LARGE SCALE GENOMIC DNA]</scope>
    <source>
        <strain evidence="4 5">Ellin514</strain>
    </source>
</reference>
<gene>
    <name evidence="4" type="ORF">Cflav_PD5849</name>
</gene>